<name>A0ABW8TCV9_9CLOT</name>
<comment type="caution">
    <text evidence="3">The sequence shown here is derived from an EMBL/GenBank/DDBJ whole genome shotgun (WGS) entry which is preliminary data.</text>
</comment>
<accession>A0ABW8TCV9</accession>
<dbReference type="InterPro" id="IPR010997">
    <property type="entry name" value="HRDC-like_sf"/>
</dbReference>
<dbReference type="Pfam" id="PF08378">
    <property type="entry name" value="NERD"/>
    <property type="match status" value="1"/>
</dbReference>
<proteinExistence type="predicted"/>
<organism evidence="3 4">
    <name type="scientific">Clostridium neuense</name>
    <dbReference type="NCBI Taxonomy" id="1728934"/>
    <lineage>
        <taxon>Bacteria</taxon>
        <taxon>Bacillati</taxon>
        <taxon>Bacillota</taxon>
        <taxon>Clostridia</taxon>
        <taxon>Eubacteriales</taxon>
        <taxon>Clostridiaceae</taxon>
        <taxon>Clostridium</taxon>
    </lineage>
</organism>
<dbReference type="SMART" id="SM00341">
    <property type="entry name" value="HRDC"/>
    <property type="match status" value="1"/>
</dbReference>
<dbReference type="PROSITE" id="PS50967">
    <property type="entry name" value="HRDC"/>
    <property type="match status" value="1"/>
</dbReference>
<feature type="domain" description="HRDC" evidence="2">
    <location>
        <begin position="274"/>
        <end position="351"/>
    </location>
</feature>
<evidence type="ECO:0000259" key="2">
    <source>
        <dbReference type="PROSITE" id="PS50967"/>
    </source>
</evidence>
<evidence type="ECO:0000259" key="1">
    <source>
        <dbReference type="PROSITE" id="PS50965"/>
    </source>
</evidence>
<protein>
    <submittedName>
        <fullName evidence="3">HRDC domain-containing protein</fullName>
    </submittedName>
</protein>
<sequence length="351" mass="41121">MGFFNTLKEVMTNKPSTLREPTFLKEFNENNDKLKALEEVLKVAPEEKHKQIEQDIKLLSCGIVGEKNVAFELKNSHMPILILHDLYLKYKDLTAQIDFVVINPRFLLVVECKNMVGDIQITNSGEFIRYFKGANGKTYKKEGMYSPIVQNERHVELIKDILKAEEEFGEHRSSLIKHLVVAANSKTIINSRYAKKEIKEHIIKHDQLINKMKELVDANKDGYWFTEEKMYSIANTLLKHNSTYTFDYNKKYGDLFDNNEKLQLSNKDIMHEEPIEETPLYKELRKYRLDKSREENVKPYFLYSNLQLKALVKAKPKSVEELRKVNGFGNVKCERYGKDIVEIVNKNCRKD</sequence>
<dbReference type="InterPro" id="IPR011528">
    <property type="entry name" value="NERD"/>
</dbReference>
<dbReference type="PROSITE" id="PS50965">
    <property type="entry name" value="NERD"/>
    <property type="match status" value="1"/>
</dbReference>
<dbReference type="InterPro" id="IPR044876">
    <property type="entry name" value="HRDC_dom_sf"/>
</dbReference>
<dbReference type="Proteomes" id="UP001623592">
    <property type="component" value="Unassembled WGS sequence"/>
</dbReference>
<dbReference type="SUPFAM" id="SSF47819">
    <property type="entry name" value="HRDC-like"/>
    <property type="match status" value="1"/>
</dbReference>
<evidence type="ECO:0000313" key="3">
    <source>
        <dbReference type="EMBL" id="MFL0250022.1"/>
    </source>
</evidence>
<dbReference type="Gene3D" id="1.10.150.80">
    <property type="entry name" value="HRDC domain"/>
    <property type="match status" value="1"/>
</dbReference>
<evidence type="ECO:0000313" key="4">
    <source>
        <dbReference type="Proteomes" id="UP001623592"/>
    </source>
</evidence>
<dbReference type="RefSeq" id="WP_406786687.1">
    <property type="nucleotide sequence ID" value="NZ_JBJIAA010000004.1"/>
</dbReference>
<keyword evidence="4" id="KW-1185">Reference proteome</keyword>
<dbReference type="EMBL" id="JBJIAA010000004">
    <property type="protein sequence ID" value="MFL0250022.1"/>
    <property type="molecule type" value="Genomic_DNA"/>
</dbReference>
<feature type="domain" description="NERD" evidence="1">
    <location>
        <begin position="61"/>
        <end position="181"/>
    </location>
</feature>
<dbReference type="InterPro" id="IPR002121">
    <property type="entry name" value="HRDC_dom"/>
</dbReference>
<dbReference type="Pfam" id="PF00570">
    <property type="entry name" value="HRDC"/>
    <property type="match status" value="1"/>
</dbReference>
<reference evidence="3 4" key="1">
    <citation type="submission" date="2024-11" db="EMBL/GenBank/DDBJ databases">
        <authorList>
            <person name="Heng Y.C."/>
            <person name="Lim A.C.H."/>
            <person name="Lee J.K.Y."/>
            <person name="Kittelmann S."/>
        </authorList>
    </citation>
    <scope>NUCLEOTIDE SEQUENCE [LARGE SCALE GENOMIC DNA]</scope>
    <source>
        <strain evidence="3 4">WILCCON 0114</strain>
    </source>
</reference>
<gene>
    <name evidence="3" type="ORF">ACJDT4_06270</name>
</gene>